<evidence type="ECO:0000313" key="10">
    <source>
        <dbReference type="Proteomes" id="UP000499080"/>
    </source>
</evidence>
<accession>A0A4Y2QP78</accession>
<evidence type="ECO:0000256" key="1">
    <source>
        <dbReference type="ARBA" id="ARBA00012493"/>
    </source>
</evidence>
<dbReference type="EMBL" id="BGPR01014416">
    <property type="protein sequence ID" value="GBN65096.1"/>
    <property type="molecule type" value="Genomic_DNA"/>
</dbReference>
<dbReference type="InterPro" id="IPR041373">
    <property type="entry name" value="RT_RNaseH"/>
</dbReference>
<evidence type="ECO:0000256" key="2">
    <source>
        <dbReference type="ARBA" id="ARBA00022679"/>
    </source>
</evidence>
<dbReference type="PANTHER" id="PTHR37984">
    <property type="entry name" value="PROTEIN CBG26694"/>
    <property type="match status" value="1"/>
</dbReference>
<dbReference type="EC" id="2.7.7.49" evidence="1"/>
<comment type="caution">
    <text evidence="9">The sequence shown here is derived from an EMBL/GenBank/DDBJ whole genome shotgun (WGS) entry which is preliminary data.</text>
</comment>
<dbReference type="Proteomes" id="UP000499080">
    <property type="component" value="Unassembled WGS sequence"/>
</dbReference>
<dbReference type="CDD" id="cd09274">
    <property type="entry name" value="RNase_HI_RT_Ty3"/>
    <property type="match status" value="1"/>
</dbReference>
<keyword evidence="5" id="KW-0255">Endonuclease</keyword>
<keyword evidence="3" id="KW-0548">Nucleotidyltransferase</keyword>
<evidence type="ECO:0000256" key="7">
    <source>
        <dbReference type="ARBA" id="ARBA00022918"/>
    </source>
</evidence>
<keyword evidence="7" id="KW-0695">RNA-directed DNA polymerase</keyword>
<dbReference type="InterPro" id="IPR043502">
    <property type="entry name" value="DNA/RNA_pol_sf"/>
</dbReference>
<dbReference type="Gene3D" id="2.40.70.10">
    <property type="entry name" value="Acid Proteases"/>
    <property type="match status" value="1"/>
</dbReference>
<dbReference type="FunFam" id="3.10.20.370:FF:000001">
    <property type="entry name" value="Retrovirus-related Pol polyprotein from transposon 17.6-like protein"/>
    <property type="match status" value="1"/>
</dbReference>
<evidence type="ECO:0000256" key="5">
    <source>
        <dbReference type="ARBA" id="ARBA00022759"/>
    </source>
</evidence>
<keyword evidence="10" id="KW-1185">Reference proteome</keyword>
<dbReference type="SUPFAM" id="SSF50630">
    <property type="entry name" value="Acid proteases"/>
    <property type="match status" value="1"/>
</dbReference>
<evidence type="ECO:0000259" key="8">
    <source>
        <dbReference type="Pfam" id="PF17917"/>
    </source>
</evidence>
<reference evidence="9 10" key="1">
    <citation type="journal article" date="2019" name="Sci. Rep.">
        <title>Orb-weaving spider Araneus ventricosus genome elucidates the spidroin gene catalogue.</title>
        <authorList>
            <person name="Kono N."/>
            <person name="Nakamura H."/>
            <person name="Ohtoshi R."/>
            <person name="Moran D.A.P."/>
            <person name="Shinohara A."/>
            <person name="Yoshida Y."/>
            <person name="Fujiwara M."/>
            <person name="Mori M."/>
            <person name="Tomita M."/>
            <person name="Arakawa K."/>
        </authorList>
    </citation>
    <scope>NUCLEOTIDE SEQUENCE [LARGE SCALE GENOMIC DNA]</scope>
</reference>
<dbReference type="InterPro" id="IPR021109">
    <property type="entry name" value="Peptidase_aspartic_dom_sf"/>
</dbReference>
<dbReference type="GO" id="GO:0003964">
    <property type="term" value="F:RNA-directed DNA polymerase activity"/>
    <property type="evidence" value="ECO:0007669"/>
    <property type="project" value="UniProtKB-KW"/>
</dbReference>
<dbReference type="InterPro" id="IPR050951">
    <property type="entry name" value="Retrovirus_Pol_polyprotein"/>
</dbReference>
<sequence>MGHYAKVCITKPLTGCSEVAYLGVVQLESKNKTNIDWTVTVQVNHKNIKFKIDSGADHTVLSANVFQNVFQNAKFEPPDKILCGPDRNPLKTLGKFKGKSCTQKIYVISNLKTCILGKSALFSLGLGPNLNSICQISAADPKAKFPKLFKGLGVMKGCYSIKLKPGAIPFAITSPRRVLIPLLNQTKAELERMVEEKVITPVLKPTEWCALVVIVPKSDGNVRICVDLVELNKNVMRELHPLPKAEYSLNFLAGAKIFSKLDANSGFWQIPLDKKSSYLTPFGKETTVTTDASSYGLGATICQKQADGRRSVIAYASRTLTPTESHYAQIEKEALAVVWGCEKFRDYLTGMHFKIETDHKPLIPIFSKKNLDDLSPRLQKIKLRMMNFSYTIVHIPGKELFAADALSRNPQKVPYKREELEAEIDALIQMIISSIRASSRRLDELRDAQLKDETCQKLTDYVLKGWPSKKEVDTLYAPY</sequence>
<gene>
    <name evidence="9" type="primary">pol_928</name>
    <name evidence="9" type="ORF">AVEN_65993_1</name>
</gene>
<feature type="domain" description="Reverse transcriptase RNase H-like" evidence="8">
    <location>
        <begin position="282"/>
        <end position="388"/>
    </location>
</feature>
<organism evidence="9 10">
    <name type="scientific">Araneus ventricosus</name>
    <name type="common">Orbweaver spider</name>
    <name type="synonym">Epeira ventricosa</name>
    <dbReference type="NCBI Taxonomy" id="182803"/>
    <lineage>
        <taxon>Eukaryota</taxon>
        <taxon>Metazoa</taxon>
        <taxon>Ecdysozoa</taxon>
        <taxon>Arthropoda</taxon>
        <taxon>Chelicerata</taxon>
        <taxon>Arachnida</taxon>
        <taxon>Araneae</taxon>
        <taxon>Araneomorphae</taxon>
        <taxon>Entelegynae</taxon>
        <taxon>Araneoidea</taxon>
        <taxon>Araneidae</taxon>
        <taxon>Araneus</taxon>
    </lineage>
</organism>
<dbReference type="Gene3D" id="3.10.10.10">
    <property type="entry name" value="HIV Type 1 Reverse Transcriptase, subunit A, domain 1"/>
    <property type="match status" value="1"/>
</dbReference>
<dbReference type="PANTHER" id="PTHR37984:SF9">
    <property type="entry name" value="INTEGRASE CATALYTIC DOMAIN-CONTAINING PROTEIN"/>
    <property type="match status" value="1"/>
</dbReference>
<evidence type="ECO:0000256" key="6">
    <source>
        <dbReference type="ARBA" id="ARBA00022801"/>
    </source>
</evidence>
<dbReference type="Gene3D" id="3.30.70.270">
    <property type="match status" value="1"/>
</dbReference>
<keyword evidence="6" id="KW-0378">Hydrolase</keyword>
<dbReference type="OrthoDB" id="3042917at2759"/>
<evidence type="ECO:0000313" key="9">
    <source>
        <dbReference type="EMBL" id="GBN65096.1"/>
    </source>
</evidence>
<dbReference type="GO" id="GO:0016787">
    <property type="term" value="F:hydrolase activity"/>
    <property type="evidence" value="ECO:0007669"/>
    <property type="project" value="UniProtKB-KW"/>
</dbReference>
<keyword evidence="4" id="KW-0540">Nuclease</keyword>
<proteinExistence type="predicted"/>
<dbReference type="SUPFAM" id="SSF56672">
    <property type="entry name" value="DNA/RNA polymerases"/>
    <property type="match status" value="1"/>
</dbReference>
<protein>
    <recommendedName>
        <fullName evidence="1">RNA-directed DNA polymerase</fullName>
        <ecNumber evidence="1">2.7.7.49</ecNumber>
    </recommendedName>
</protein>
<evidence type="ECO:0000256" key="4">
    <source>
        <dbReference type="ARBA" id="ARBA00022722"/>
    </source>
</evidence>
<dbReference type="InterPro" id="IPR043128">
    <property type="entry name" value="Rev_trsase/Diguanyl_cyclase"/>
</dbReference>
<dbReference type="AlphaFoldDB" id="A0A4Y2QP78"/>
<evidence type="ECO:0000256" key="3">
    <source>
        <dbReference type="ARBA" id="ARBA00022695"/>
    </source>
</evidence>
<dbReference type="Pfam" id="PF17917">
    <property type="entry name" value="RT_RNaseH"/>
    <property type="match status" value="1"/>
</dbReference>
<dbReference type="GO" id="GO:0004519">
    <property type="term" value="F:endonuclease activity"/>
    <property type="evidence" value="ECO:0007669"/>
    <property type="project" value="UniProtKB-KW"/>
</dbReference>
<name>A0A4Y2QP78_ARAVE</name>
<keyword evidence="2" id="KW-0808">Transferase</keyword>